<dbReference type="EMBL" id="FMAO01000004">
    <property type="protein sequence ID" value="SCB90500.1"/>
    <property type="molecule type" value="Genomic_DNA"/>
</dbReference>
<accession>A0A1C4A7W7</accession>
<comment type="subcellular location">
    <subcellularLocation>
        <location evidence="1">Membrane</location>
        <topology evidence="1">Multi-pass membrane protein</topology>
    </subcellularLocation>
</comment>
<dbReference type="OrthoDB" id="9807293at2"/>
<dbReference type="RefSeq" id="WP_092462118.1">
    <property type="nucleotide sequence ID" value="NZ_BJEE01000001.1"/>
</dbReference>
<keyword evidence="4 7" id="KW-1133">Transmembrane helix</keyword>
<evidence type="ECO:0000256" key="6">
    <source>
        <dbReference type="RuleBase" id="RU000477"/>
    </source>
</evidence>
<dbReference type="PANTHER" id="PTHR19139">
    <property type="entry name" value="AQUAPORIN TRANSPORTER"/>
    <property type="match status" value="1"/>
</dbReference>
<dbReference type="Proteomes" id="UP000199268">
    <property type="component" value="Unassembled WGS sequence"/>
</dbReference>
<dbReference type="InterPro" id="IPR034294">
    <property type="entry name" value="Aquaporin_transptr"/>
</dbReference>
<evidence type="ECO:0000256" key="4">
    <source>
        <dbReference type="ARBA" id="ARBA00022989"/>
    </source>
</evidence>
<comment type="similarity">
    <text evidence="2 6">Belongs to the MIP/aquaporin (TC 1.A.8) family.</text>
</comment>
<evidence type="ECO:0000256" key="1">
    <source>
        <dbReference type="ARBA" id="ARBA00004141"/>
    </source>
</evidence>
<name>A0A1C4A7W7_9LACO</name>
<dbReference type="SUPFAM" id="SSF81338">
    <property type="entry name" value="Aquaporin-like"/>
    <property type="match status" value="1"/>
</dbReference>
<organism evidence="8 9">
    <name type="scientific">Weissella bombi</name>
    <dbReference type="NCBI Taxonomy" id="1505725"/>
    <lineage>
        <taxon>Bacteria</taxon>
        <taxon>Bacillati</taxon>
        <taxon>Bacillota</taxon>
        <taxon>Bacilli</taxon>
        <taxon>Lactobacillales</taxon>
        <taxon>Lactobacillaceae</taxon>
        <taxon>Weissella</taxon>
    </lineage>
</organism>
<dbReference type="AlphaFoldDB" id="A0A1C4A7W7"/>
<feature type="transmembrane region" description="Helical" evidence="7">
    <location>
        <begin position="127"/>
        <end position="150"/>
    </location>
</feature>
<gene>
    <name evidence="8" type="ORF">GA0061074_10451</name>
</gene>
<evidence type="ECO:0000256" key="2">
    <source>
        <dbReference type="ARBA" id="ARBA00006175"/>
    </source>
</evidence>
<keyword evidence="3 6" id="KW-0812">Transmembrane</keyword>
<evidence type="ECO:0000313" key="8">
    <source>
        <dbReference type="EMBL" id="SCB90500.1"/>
    </source>
</evidence>
<dbReference type="PRINTS" id="PR00783">
    <property type="entry name" value="MINTRINSICP"/>
</dbReference>
<dbReference type="InterPro" id="IPR000425">
    <property type="entry name" value="MIP"/>
</dbReference>
<dbReference type="STRING" id="1505725.GA0061074_10451"/>
<evidence type="ECO:0000256" key="3">
    <source>
        <dbReference type="ARBA" id="ARBA00022692"/>
    </source>
</evidence>
<sequence>MKKKIFGEVFGSALLVFFGPALVIMGGGYNDLLGPSIGWGVLLAVLVYAFGPLSGAHFNPAVTFMNFLNKEMKGTETIIYIVSQLVGGLIGGFVLKFTYQAYVNGAGLKWSTEVAKNHLNATVFPNISAGMAFFIEVILTTVLLVVILVLNDPKTKTYNLQAPIAVGLTIALLVFAAGNLTGASMNPVRSLFPAIFAGGLAMQDIWVYLTAPFVGSIIGALIHRYILTEK</sequence>
<dbReference type="GO" id="GO:0005886">
    <property type="term" value="C:plasma membrane"/>
    <property type="evidence" value="ECO:0007669"/>
    <property type="project" value="TreeGrafter"/>
</dbReference>
<feature type="transmembrane region" description="Helical" evidence="7">
    <location>
        <begin position="5"/>
        <end position="25"/>
    </location>
</feature>
<dbReference type="Gene3D" id="1.20.1080.10">
    <property type="entry name" value="Glycerol uptake facilitator protein"/>
    <property type="match status" value="1"/>
</dbReference>
<evidence type="ECO:0000313" key="9">
    <source>
        <dbReference type="Proteomes" id="UP000199268"/>
    </source>
</evidence>
<dbReference type="InterPro" id="IPR023271">
    <property type="entry name" value="Aquaporin-like"/>
</dbReference>
<evidence type="ECO:0000256" key="7">
    <source>
        <dbReference type="SAM" id="Phobius"/>
    </source>
</evidence>
<dbReference type="PANTHER" id="PTHR19139:SF199">
    <property type="entry name" value="MIP17260P"/>
    <property type="match status" value="1"/>
</dbReference>
<feature type="transmembrane region" description="Helical" evidence="7">
    <location>
        <begin position="37"/>
        <end position="58"/>
    </location>
</feature>
<protein>
    <submittedName>
        <fullName evidence="8">Aquaporin Z</fullName>
    </submittedName>
</protein>
<reference evidence="9" key="1">
    <citation type="submission" date="2016-08" db="EMBL/GenBank/DDBJ databases">
        <authorList>
            <person name="Varghese N."/>
            <person name="Submissions Spin"/>
        </authorList>
    </citation>
    <scope>NUCLEOTIDE SEQUENCE [LARGE SCALE GENOMIC DNA]</scope>
    <source>
        <strain evidence="9">R-53094</strain>
    </source>
</reference>
<evidence type="ECO:0000256" key="5">
    <source>
        <dbReference type="ARBA" id="ARBA00023136"/>
    </source>
</evidence>
<proteinExistence type="inferred from homology"/>
<feature type="transmembrane region" description="Helical" evidence="7">
    <location>
        <begin position="162"/>
        <end position="185"/>
    </location>
</feature>
<keyword evidence="9" id="KW-1185">Reference proteome</keyword>
<keyword evidence="6" id="KW-0813">Transport</keyword>
<feature type="transmembrane region" description="Helical" evidence="7">
    <location>
        <begin position="205"/>
        <end position="227"/>
    </location>
</feature>
<feature type="transmembrane region" description="Helical" evidence="7">
    <location>
        <begin position="78"/>
        <end position="99"/>
    </location>
</feature>
<keyword evidence="5 7" id="KW-0472">Membrane</keyword>
<dbReference type="Pfam" id="PF00230">
    <property type="entry name" value="MIP"/>
    <property type="match status" value="1"/>
</dbReference>
<dbReference type="GO" id="GO:0015250">
    <property type="term" value="F:water channel activity"/>
    <property type="evidence" value="ECO:0007669"/>
    <property type="project" value="TreeGrafter"/>
</dbReference>